<protein>
    <submittedName>
        <fullName evidence="2">Uncharacterized protein</fullName>
    </submittedName>
</protein>
<name>A0A9P7KMW9_9AGAR</name>
<keyword evidence="3" id="KW-1185">Reference proteome</keyword>
<accession>A0A9P7KMW9</accession>
<dbReference type="EMBL" id="JABCKI010000083">
    <property type="protein sequence ID" value="KAG5652996.1"/>
    <property type="molecule type" value="Genomic_DNA"/>
</dbReference>
<organism evidence="2 3">
    <name type="scientific">Sphagnurus paluster</name>
    <dbReference type="NCBI Taxonomy" id="117069"/>
    <lineage>
        <taxon>Eukaryota</taxon>
        <taxon>Fungi</taxon>
        <taxon>Dikarya</taxon>
        <taxon>Basidiomycota</taxon>
        <taxon>Agaricomycotina</taxon>
        <taxon>Agaricomycetes</taxon>
        <taxon>Agaricomycetidae</taxon>
        <taxon>Agaricales</taxon>
        <taxon>Tricholomatineae</taxon>
        <taxon>Lyophyllaceae</taxon>
        <taxon>Sphagnurus</taxon>
    </lineage>
</organism>
<proteinExistence type="predicted"/>
<reference evidence="2" key="2">
    <citation type="submission" date="2021-10" db="EMBL/GenBank/DDBJ databases">
        <title>Phylogenomics reveals ancestral predisposition of the termite-cultivated fungus Termitomyces towards a domesticated lifestyle.</title>
        <authorList>
            <person name="Auxier B."/>
            <person name="Grum-Grzhimaylo A."/>
            <person name="Cardenas M.E."/>
            <person name="Lodge J.D."/>
            <person name="Laessoe T."/>
            <person name="Pedersen O."/>
            <person name="Smith M.E."/>
            <person name="Kuyper T.W."/>
            <person name="Franco-Molano E.A."/>
            <person name="Baroni T.J."/>
            <person name="Aanen D.K."/>
        </authorList>
    </citation>
    <scope>NUCLEOTIDE SEQUENCE</scope>
    <source>
        <strain evidence="2">D49</strain>
    </source>
</reference>
<dbReference type="Proteomes" id="UP000717328">
    <property type="component" value="Unassembled WGS sequence"/>
</dbReference>
<feature type="compositionally biased region" description="Pro residues" evidence="1">
    <location>
        <begin position="184"/>
        <end position="196"/>
    </location>
</feature>
<evidence type="ECO:0000313" key="2">
    <source>
        <dbReference type="EMBL" id="KAG5652996.1"/>
    </source>
</evidence>
<feature type="region of interest" description="Disordered" evidence="1">
    <location>
        <begin position="167"/>
        <end position="257"/>
    </location>
</feature>
<dbReference type="AlphaFoldDB" id="A0A9P7KMW9"/>
<feature type="compositionally biased region" description="Low complexity" evidence="1">
    <location>
        <begin position="234"/>
        <end position="255"/>
    </location>
</feature>
<evidence type="ECO:0000256" key="1">
    <source>
        <dbReference type="SAM" id="MobiDB-lite"/>
    </source>
</evidence>
<reference evidence="2" key="1">
    <citation type="submission" date="2021-02" db="EMBL/GenBank/DDBJ databases">
        <authorList>
            <person name="Nieuwenhuis M."/>
            <person name="Van De Peppel L.J.J."/>
        </authorList>
    </citation>
    <scope>NUCLEOTIDE SEQUENCE</scope>
    <source>
        <strain evidence="2">D49</strain>
    </source>
</reference>
<sequence>MSTQLSERYVQDKFHSYLKSSLTQAKVERLLDADVLSSAESDLMITGPALCLYFAALRCTTNPPSVPLPRSSKTESPMELSSDNCPPAFTSFLRVWASTVPSIQGLRPEHQHDLARVICGLPPVSHPSSPTPPAVNGIAADLRAVAIEISQRRSFQDRFASDLQAALDSGTEPGSPSARRAAFVPPPQYEPSPTPSPSSSRISLELEGPSGSGSGSGSRSRTHSHSHSHSYTQSLPSPTLLSPHSPRFPRRSPSPTMLAPHAPAIEFIRETLYASLGDALERTPSLRTLLARDPPRAYFAAVAHAVLDVATTAVTPDGAVVGVLGTPLTLDECPAELRPFMLELAAIGRAAREMEAEDDEVAMRCALEGEEVPLPRMERVKAMLEECAAAEIDAQGRRSVEGRAVAFVNRINALSLGMTRLRAFRERQEEVFKVLAGIGS</sequence>
<dbReference type="OrthoDB" id="3360715at2759"/>
<evidence type="ECO:0000313" key="3">
    <source>
        <dbReference type="Proteomes" id="UP000717328"/>
    </source>
</evidence>
<comment type="caution">
    <text evidence="2">The sequence shown here is derived from an EMBL/GenBank/DDBJ whole genome shotgun (WGS) entry which is preliminary data.</text>
</comment>
<gene>
    <name evidence="2" type="ORF">H0H81_002821</name>
</gene>